<dbReference type="OrthoDB" id="1901889at2759"/>
<dbReference type="InParanoid" id="A0A059CZ95"/>
<protein>
    <recommendedName>
        <fullName evidence="1">UspA domain-containing protein</fullName>
    </recommendedName>
</protein>
<evidence type="ECO:0000313" key="2">
    <source>
        <dbReference type="EMBL" id="KCW83813.1"/>
    </source>
</evidence>
<dbReference type="Gene3D" id="3.40.50.620">
    <property type="entry name" value="HUPs"/>
    <property type="match status" value="1"/>
</dbReference>
<organism evidence="2">
    <name type="scientific">Eucalyptus grandis</name>
    <name type="common">Flooded gum</name>
    <dbReference type="NCBI Taxonomy" id="71139"/>
    <lineage>
        <taxon>Eukaryota</taxon>
        <taxon>Viridiplantae</taxon>
        <taxon>Streptophyta</taxon>
        <taxon>Embryophyta</taxon>
        <taxon>Tracheophyta</taxon>
        <taxon>Spermatophyta</taxon>
        <taxon>Magnoliopsida</taxon>
        <taxon>eudicotyledons</taxon>
        <taxon>Gunneridae</taxon>
        <taxon>Pentapetalae</taxon>
        <taxon>rosids</taxon>
        <taxon>malvids</taxon>
        <taxon>Myrtales</taxon>
        <taxon>Myrtaceae</taxon>
        <taxon>Myrtoideae</taxon>
        <taxon>Eucalypteae</taxon>
        <taxon>Eucalyptus</taxon>
    </lineage>
</organism>
<dbReference type="Pfam" id="PF00582">
    <property type="entry name" value="Usp"/>
    <property type="match status" value="1"/>
</dbReference>
<dbReference type="AlphaFoldDB" id="A0A059CZ95"/>
<evidence type="ECO:0000259" key="1">
    <source>
        <dbReference type="Pfam" id="PF00582"/>
    </source>
</evidence>
<dbReference type="FunCoup" id="A0A059CZ95">
    <property type="interactions" value="486"/>
</dbReference>
<dbReference type="PANTHER" id="PTHR47848">
    <property type="entry name" value="ADENINE NUCLEOTIDE ALPHA HYDROLASES-LIKE SUPERFAMILY PROTEIN"/>
    <property type="match status" value="1"/>
</dbReference>
<dbReference type="InterPro" id="IPR006016">
    <property type="entry name" value="UspA"/>
</dbReference>
<dbReference type="EMBL" id="KK198754">
    <property type="protein sequence ID" value="KCW83813.1"/>
    <property type="molecule type" value="Genomic_DNA"/>
</dbReference>
<proteinExistence type="predicted"/>
<sequence length="208" mass="22950">MDVRKIAVVVEDAEAARTALGWALRNLLRCGDVITLLHVYSAAAGGSRSRKKLRLLRLRGYQLALSFKDICSGFPNTNIEIVVAEGDQEGAKIASLVREMGASALVVGLHDRSFLYKLAMTHDDIASNFNCRVLAIRQPPSSPFSSTKTHVITTDASSINLDFSQVDMTPLDLPDIHPPKIPYRLCPNPSAIIWRSRKPRRRRGGSSR</sequence>
<accession>A0A059CZ95</accession>
<feature type="domain" description="UspA" evidence="1">
    <location>
        <begin position="4"/>
        <end position="137"/>
    </location>
</feature>
<dbReference type="STRING" id="71139.A0A059CZ95"/>
<dbReference type="InterPro" id="IPR014729">
    <property type="entry name" value="Rossmann-like_a/b/a_fold"/>
</dbReference>
<name>A0A059CZ95_EUCGR</name>
<gene>
    <name evidence="2" type="ORF">EUGRSUZ_B00688</name>
</gene>
<dbReference type="Gramene" id="KCW83813">
    <property type="protein sequence ID" value="KCW83813"/>
    <property type="gene ID" value="EUGRSUZ_B00688"/>
</dbReference>
<reference evidence="2" key="1">
    <citation type="submission" date="2013-07" db="EMBL/GenBank/DDBJ databases">
        <title>The genome of Eucalyptus grandis.</title>
        <authorList>
            <person name="Schmutz J."/>
            <person name="Hayes R."/>
            <person name="Myburg A."/>
            <person name="Tuskan G."/>
            <person name="Grattapaglia D."/>
            <person name="Rokhsar D.S."/>
        </authorList>
    </citation>
    <scope>NUCLEOTIDE SEQUENCE</scope>
    <source>
        <tissue evidence="2">Leaf extractions</tissue>
    </source>
</reference>
<dbReference type="eggNOG" id="ENOG502RXVY">
    <property type="taxonomic scope" value="Eukaryota"/>
</dbReference>
<dbReference type="SUPFAM" id="SSF52402">
    <property type="entry name" value="Adenine nucleotide alpha hydrolases-like"/>
    <property type="match status" value="1"/>
</dbReference>
<dbReference type="KEGG" id="egr:104421383"/>
<dbReference type="PANTHER" id="PTHR47848:SF1">
    <property type="entry name" value="ADENINE NUCLEOTIDE ALPHA HYDROLASES-LIKE SUPERFAMILY PROTEIN"/>
    <property type="match status" value="1"/>
</dbReference>
<dbReference type="OMA" id="HDNIANC"/>